<gene>
    <name evidence="1" type="ORF">DAY19_07940</name>
</gene>
<protein>
    <submittedName>
        <fullName evidence="1">Uncharacterized protein</fullName>
    </submittedName>
</protein>
<proteinExistence type="predicted"/>
<dbReference type="RefSeq" id="WP_115361163.1">
    <property type="nucleotide sequence ID" value="NZ_QDKL01000002.1"/>
</dbReference>
<evidence type="ECO:0000313" key="2">
    <source>
        <dbReference type="Proteomes" id="UP000443582"/>
    </source>
</evidence>
<dbReference type="InterPro" id="IPR036567">
    <property type="entry name" value="RHF-like"/>
</dbReference>
<sequence length="117" mass="13770">MFKESNSGFSMQPMVSYFGIELNQNQYQKIKQKLDRLMDRCPVSSSYKLDFKKHQTNYIGQLTIQSYGKKFYAKKVAHTPYLTFTLLEDEIDDQLLKWKRERFSNSLAKNLSGPRVA</sequence>
<comment type="caution">
    <text evidence="1">The sequence shown here is derived from an EMBL/GenBank/DDBJ whole genome shotgun (WGS) entry which is preliminary data.</text>
</comment>
<name>A0ABY0IJ83_9BACT</name>
<organism evidence="1 2">
    <name type="scientific">Halobacteriovorax vibrionivorans</name>
    <dbReference type="NCBI Taxonomy" id="2152716"/>
    <lineage>
        <taxon>Bacteria</taxon>
        <taxon>Pseudomonadati</taxon>
        <taxon>Bdellovibrionota</taxon>
        <taxon>Bacteriovoracia</taxon>
        <taxon>Bacteriovoracales</taxon>
        <taxon>Halobacteriovoraceae</taxon>
        <taxon>Halobacteriovorax</taxon>
    </lineage>
</organism>
<dbReference type="Gene3D" id="3.30.160.100">
    <property type="entry name" value="Ribosome hibernation promotion factor-like"/>
    <property type="match status" value="1"/>
</dbReference>
<dbReference type="EMBL" id="QDKL01000002">
    <property type="protein sequence ID" value="RZF21609.1"/>
    <property type="molecule type" value="Genomic_DNA"/>
</dbReference>
<evidence type="ECO:0000313" key="1">
    <source>
        <dbReference type="EMBL" id="RZF21609.1"/>
    </source>
</evidence>
<accession>A0ABY0IJ83</accession>
<reference evidence="2" key="1">
    <citation type="journal article" date="2019" name="Int. J. Syst. Evol. Microbiol.">
        <title>Halobacteriovorax valvorus sp. nov., a novel prokaryotic predator isolated from coastal seawater of China.</title>
        <authorList>
            <person name="Chen M.-X."/>
        </authorList>
    </citation>
    <scope>NUCLEOTIDE SEQUENCE [LARGE SCALE GENOMIC DNA]</scope>
    <source>
        <strain evidence="2">BL9</strain>
    </source>
</reference>
<keyword evidence="2" id="KW-1185">Reference proteome</keyword>
<dbReference type="SUPFAM" id="SSF69754">
    <property type="entry name" value="Ribosome binding protein Y (YfiA homologue)"/>
    <property type="match status" value="1"/>
</dbReference>
<dbReference type="Proteomes" id="UP000443582">
    <property type="component" value="Unassembled WGS sequence"/>
</dbReference>